<reference evidence="2 3" key="1">
    <citation type="submission" date="2019-04" db="EMBL/GenBank/DDBJ databases">
        <title>High contiguity whole genome sequence and gene annotation resource for two Venturia nashicola isolates.</title>
        <authorList>
            <person name="Prokchorchik M."/>
            <person name="Won K."/>
            <person name="Lee Y."/>
            <person name="Choi E.D."/>
            <person name="Segonzac C."/>
            <person name="Sohn K.H."/>
        </authorList>
    </citation>
    <scope>NUCLEOTIDE SEQUENCE [LARGE SCALE GENOMIC DNA]</scope>
    <source>
        <strain evidence="2 3">PRI2</strain>
    </source>
</reference>
<proteinExistence type="predicted"/>
<feature type="signal peptide" evidence="1">
    <location>
        <begin position="1"/>
        <end position="17"/>
    </location>
</feature>
<dbReference type="Proteomes" id="UP000298493">
    <property type="component" value="Unassembled WGS sequence"/>
</dbReference>
<keyword evidence="3" id="KW-1185">Reference proteome</keyword>
<organism evidence="2 3">
    <name type="scientific">Venturia nashicola</name>
    <dbReference type="NCBI Taxonomy" id="86259"/>
    <lineage>
        <taxon>Eukaryota</taxon>
        <taxon>Fungi</taxon>
        <taxon>Dikarya</taxon>
        <taxon>Ascomycota</taxon>
        <taxon>Pezizomycotina</taxon>
        <taxon>Dothideomycetes</taxon>
        <taxon>Pleosporomycetidae</taxon>
        <taxon>Venturiales</taxon>
        <taxon>Venturiaceae</taxon>
        <taxon>Venturia</taxon>
    </lineage>
</organism>
<dbReference type="EMBL" id="SNSC02000025">
    <property type="protein sequence ID" value="TID13702.1"/>
    <property type="molecule type" value="Genomic_DNA"/>
</dbReference>
<evidence type="ECO:0000313" key="2">
    <source>
        <dbReference type="EMBL" id="TID13702.1"/>
    </source>
</evidence>
<accession>A0A4Z1NIN0</accession>
<sequence length="136" mass="14549">MLFSTVILALLAGFAAASVNCPIKPYDAAPGYQIACVYGDANGVYENRLVQNIDVVGSMFSATLPFECIRQVGSTDSQDGGAKWLGYNLNGKLCWVTEGNVQGEDQAACFQRLQPCRLRGVNDGYGAGEDPQESDD</sequence>
<dbReference type="AlphaFoldDB" id="A0A4Z1NIN0"/>
<evidence type="ECO:0000256" key="1">
    <source>
        <dbReference type="SAM" id="SignalP"/>
    </source>
</evidence>
<comment type="caution">
    <text evidence="2">The sequence shown here is derived from an EMBL/GenBank/DDBJ whole genome shotgun (WGS) entry which is preliminary data.</text>
</comment>
<gene>
    <name evidence="2" type="ORF">E6O75_ATG01680</name>
</gene>
<protein>
    <submittedName>
        <fullName evidence="2">Uncharacterized protein</fullName>
    </submittedName>
</protein>
<feature type="chain" id="PRO_5021474678" evidence="1">
    <location>
        <begin position="18"/>
        <end position="136"/>
    </location>
</feature>
<evidence type="ECO:0000313" key="3">
    <source>
        <dbReference type="Proteomes" id="UP000298493"/>
    </source>
</evidence>
<keyword evidence="1" id="KW-0732">Signal</keyword>
<name>A0A4Z1NIN0_9PEZI</name>